<keyword evidence="1" id="KW-0238">DNA-binding</keyword>
<feature type="domain" description="HTH CENPB-type" evidence="2">
    <location>
        <begin position="54"/>
        <end position="125"/>
    </location>
</feature>
<dbReference type="AlphaFoldDB" id="A0A1Q5TXM5"/>
<dbReference type="EMBL" id="MNBE01000607">
    <property type="protein sequence ID" value="OKP04988.1"/>
    <property type="molecule type" value="Genomic_DNA"/>
</dbReference>
<dbReference type="Pfam" id="PF03221">
    <property type="entry name" value="HTH_Tnp_Tc5"/>
    <property type="match status" value="1"/>
</dbReference>
<dbReference type="PROSITE" id="PS51253">
    <property type="entry name" value="HTH_CENPB"/>
    <property type="match status" value="1"/>
</dbReference>
<sequence>MPKFADFDEVRMAKAFAAPISQKKLNIAKIAHEFDVNCATFASRIKKAKSPVNPKESRKYSLRVYQERALIKWIEEMRGWNLPSAPAIIQSWANRAIARSAQPDRQISKMWAYRFIERLPDHRTLAPVKQKTK</sequence>
<dbReference type="STRING" id="1316194.A0A1Q5TXM5"/>
<evidence type="ECO:0000259" key="2">
    <source>
        <dbReference type="PROSITE" id="PS51253"/>
    </source>
</evidence>
<dbReference type="InterPro" id="IPR006600">
    <property type="entry name" value="HTH_CenpB_DNA-bd_dom"/>
</dbReference>
<dbReference type="InterPro" id="IPR009057">
    <property type="entry name" value="Homeodomain-like_sf"/>
</dbReference>
<evidence type="ECO:0000256" key="1">
    <source>
        <dbReference type="ARBA" id="ARBA00023125"/>
    </source>
</evidence>
<protein>
    <recommendedName>
        <fullName evidence="2">HTH CENPB-type domain-containing protein</fullName>
    </recommendedName>
</protein>
<comment type="caution">
    <text evidence="3">The sequence shown here is derived from an EMBL/GenBank/DDBJ whole genome shotgun (WGS) entry which is preliminary data.</text>
</comment>
<name>A0A1Q5TXM5_9EURO</name>
<gene>
    <name evidence="3" type="ORF">PENSUB_6733</name>
</gene>
<dbReference type="SUPFAM" id="SSF46689">
    <property type="entry name" value="Homeodomain-like"/>
    <property type="match status" value="1"/>
</dbReference>
<organism evidence="3 4">
    <name type="scientific">Penicillium subrubescens</name>
    <dbReference type="NCBI Taxonomy" id="1316194"/>
    <lineage>
        <taxon>Eukaryota</taxon>
        <taxon>Fungi</taxon>
        <taxon>Dikarya</taxon>
        <taxon>Ascomycota</taxon>
        <taxon>Pezizomycotina</taxon>
        <taxon>Eurotiomycetes</taxon>
        <taxon>Eurotiomycetidae</taxon>
        <taxon>Eurotiales</taxon>
        <taxon>Aspergillaceae</taxon>
        <taxon>Penicillium</taxon>
    </lineage>
</organism>
<dbReference type="GO" id="GO:0003677">
    <property type="term" value="F:DNA binding"/>
    <property type="evidence" value="ECO:0007669"/>
    <property type="project" value="UniProtKB-KW"/>
</dbReference>
<keyword evidence="4" id="KW-1185">Reference proteome</keyword>
<reference evidence="3 4" key="1">
    <citation type="submission" date="2016-10" db="EMBL/GenBank/DDBJ databases">
        <title>Genome sequence of the ascomycete fungus Penicillium subrubescens.</title>
        <authorList>
            <person name="De Vries R.P."/>
            <person name="Peng M."/>
            <person name="Dilokpimol A."/>
            <person name="Hilden K."/>
            <person name="Makela M.R."/>
            <person name="Grigoriev I."/>
            <person name="Riley R."/>
            <person name="Granchi Z."/>
        </authorList>
    </citation>
    <scope>NUCLEOTIDE SEQUENCE [LARGE SCALE GENOMIC DNA]</scope>
    <source>
        <strain evidence="3 4">CBS 132785</strain>
    </source>
</reference>
<accession>A0A1Q5TXM5</accession>
<evidence type="ECO:0000313" key="3">
    <source>
        <dbReference type="EMBL" id="OKP04988.1"/>
    </source>
</evidence>
<evidence type="ECO:0000313" key="4">
    <source>
        <dbReference type="Proteomes" id="UP000186955"/>
    </source>
</evidence>
<proteinExistence type="predicted"/>
<dbReference type="Proteomes" id="UP000186955">
    <property type="component" value="Unassembled WGS sequence"/>
</dbReference>